<gene>
    <name evidence="3" type="ORF">SSLN_LOCUS14013</name>
</gene>
<organism evidence="5">
    <name type="scientific">Schistocephalus solidus</name>
    <name type="common">Tapeworm</name>
    <dbReference type="NCBI Taxonomy" id="70667"/>
    <lineage>
        <taxon>Eukaryota</taxon>
        <taxon>Metazoa</taxon>
        <taxon>Spiralia</taxon>
        <taxon>Lophotrochozoa</taxon>
        <taxon>Platyhelminthes</taxon>
        <taxon>Cestoda</taxon>
        <taxon>Eucestoda</taxon>
        <taxon>Diphyllobothriidea</taxon>
        <taxon>Diphyllobothriidae</taxon>
        <taxon>Schistocephalus</taxon>
    </lineage>
</organism>
<dbReference type="WBParaSite" id="SSLN_0001455101-mRNA-1">
    <property type="protein sequence ID" value="SSLN_0001455101-mRNA-1"/>
    <property type="gene ID" value="SSLN_0001455101"/>
</dbReference>
<sequence>MLRDGQSDHRPEQVPYLTMDGPEDTNARLGSNTTLRCRLQWKNMLGQRWTSATPRVDIQWIKDGFGFSREVLETSFGSRYRLDVKQSAGVYDLQIQSLQKDDEGDYACQAQILSDHRDPQAQSLVYGNRQPVMTARGGGQRAMNDLMTVAELRTATMPMSFVRSKEVKLRLFGLLNSAFTRLC</sequence>
<dbReference type="SMART" id="SM00409">
    <property type="entry name" value="IG"/>
    <property type="match status" value="1"/>
</dbReference>
<reference evidence="3 4" key="2">
    <citation type="submission" date="2018-11" db="EMBL/GenBank/DDBJ databases">
        <authorList>
            <consortium name="Pathogen Informatics"/>
        </authorList>
    </citation>
    <scope>NUCLEOTIDE SEQUENCE [LARGE SCALE GENOMIC DNA]</scope>
    <source>
        <strain evidence="3 4">NST_G2</strain>
    </source>
</reference>
<dbReference type="InterPro" id="IPR003599">
    <property type="entry name" value="Ig_sub"/>
</dbReference>
<reference evidence="5" key="1">
    <citation type="submission" date="2016-06" db="UniProtKB">
        <authorList>
            <consortium name="WormBaseParasite"/>
        </authorList>
    </citation>
    <scope>IDENTIFICATION</scope>
</reference>
<name>A0A183TC15_SCHSO</name>
<dbReference type="InterPro" id="IPR036179">
    <property type="entry name" value="Ig-like_dom_sf"/>
</dbReference>
<dbReference type="SUPFAM" id="SSF48726">
    <property type="entry name" value="Immunoglobulin"/>
    <property type="match status" value="1"/>
</dbReference>
<keyword evidence="4" id="KW-1185">Reference proteome</keyword>
<evidence type="ECO:0000256" key="1">
    <source>
        <dbReference type="SAM" id="MobiDB-lite"/>
    </source>
</evidence>
<proteinExistence type="predicted"/>
<evidence type="ECO:0000313" key="4">
    <source>
        <dbReference type="Proteomes" id="UP000275846"/>
    </source>
</evidence>
<dbReference type="Proteomes" id="UP000275846">
    <property type="component" value="Unassembled WGS sequence"/>
</dbReference>
<evidence type="ECO:0000259" key="2">
    <source>
        <dbReference type="PROSITE" id="PS50835"/>
    </source>
</evidence>
<dbReference type="InterPro" id="IPR007110">
    <property type="entry name" value="Ig-like_dom"/>
</dbReference>
<dbReference type="STRING" id="70667.A0A183TC15"/>
<accession>A0A183TC15</accession>
<dbReference type="Pfam" id="PF07679">
    <property type="entry name" value="I-set"/>
    <property type="match status" value="1"/>
</dbReference>
<evidence type="ECO:0000313" key="5">
    <source>
        <dbReference type="WBParaSite" id="SSLN_0001455101-mRNA-1"/>
    </source>
</evidence>
<evidence type="ECO:0000313" key="3">
    <source>
        <dbReference type="EMBL" id="VDM00399.1"/>
    </source>
</evidence>
<feature type="region of interest" description="Disordered" evidence="1">
    <location>
        <begin position="1"/>
        <end position="29"/>
    </location>
</feature>
<dbReference type="InterPro" id="IPR013098">
    <property type="entry name" value="Ig_I-set"/>
</dbReference>
<dbReference type="EMBL" id="UYSU01038575">
    <property type="protein sequence ID" value="VDM00399.1"/>
    <property type="molecule type" value="Genomic_DNA"/>
</dbReference>
<feature type="compositionally biased region" description="Basic and acidic residues" evidence="1">
    <location>
        <begin position="1"/>
        <end position="12"/>
    </location>
</feature>
<dbReference type="PROSITE" id="PS50835">
    <property type="entry name" value="IG_LIKE"/>
    <property type="match status" value="1"/>
</dbReference>
<dbReference type="Gene3D" id="2.60.40.10">
    <property type="entry name" value="Immunoglobulins"/>
    <property type="match status" value="1"/>
</dbReference>
<dbReference type="InterPro" id="IPR013783">
    <property type="entry name" value="Ig-like_fold"/>
</dbReference>
<feature type="domain" description="Ig-like" evidence="2">
    <location>
        <begin position="15"/>
        <end position="125"/>
    </location>
</feature>
<protein>
    <submittedName>
        <fullName evidence="5">Ig-like domain-containing protein</fullName>
    </submittedName>
</protein>
<dbReference type="OrthoDB" id="10028801at2759"/>
<dbReference type="AlphaFoldDB" id="A0A183TC15"/>